<organism evidence="2">
    <name type="scientific">freshwater metagenome</name>
    <dbReference type="NCBI Taxonomy" id="449393"/>
    <lineage>
        <taxon>unclassified sequences</taxon>
        <taxon>metagenomes</taxon>
        <taxon>ecological metagenomes</taxon>
    </lineage>
</organism>
<dbReference type="Pfam" id="PF09913">
    <property type="entry name" value="DUF2142"/>
    <property type="match status" value="1"/>
</dbReference>
<dbReference type="EMBL" id="CAFBLP010000136">
    <property type="protein sequence ID" value="CAB4894929.1"/>
    <property type="molecule type" value="Genomic_DNA"/>
</dbReference>
<reference evidence="2" key="1">
    <citation type="submission" date="2020-05" db="EMBL/GenBank/DDBJ databases">
        <authorList>
            <person name="Chiriac C."/>
            <person name="Salcher M."/>
            <person name="Ghai R."/>
            <person name="Kavagutti S V."/>
        </authorList>
    </citation>
    <scope>NUCLEOTIDE SEQUENCE</scope>
</reference>
<evidence type="ECO:0000313" key="2">
    <source>
        <dbReference type="EMBL" id="CAB4894929.1"/>
    </source>
</evidence>
<protein>
    <submittedName>
        <fullName evidence="2">Unannotated protein</fullName>
    </submittedName>
</protein>
<feature type="transmembrane region" description="Helical" evidence="1">
    <location>
        <begin position="225"/>
        <end position="253"/>
    </location>
</feature>
<feature type="transmembrane region" description="Helical" evidence="1">
    <location>
        <begin position="265"/>
        <end position="283"/>
    </location>
</feature>
<feature type="transmembrane region" description="Helical" evidence="1">
    <location>
        <begin position="470"/>
        <end position="490"/>
    </location>
</feature>
<sequence>MLIRTRGIETVYRSLRVPVLMFVLLLALMGTWAVATPRFAVPDEPAHLFKAYGTAHGEALGTVVEGFAPTIRLFRVPAEMGTPQLPDYRGLNCYFGYPEVPANCAVGSGGPAISTAAVVPPFWYIIVGGGARLIGGANRIVAYRLVNAALCSVLFAAAFMFVRASRRRRFSPLLLVALTPITLFLAGGVQPSGFEIAAFALLWALSLLTDHPRAATATGGFLVGGLFAAVLLSRFGAVLAVGSATAVVLSLFGRRGVMRFLNRRFLVPLLGTTAAAIVALAAWSKFAGATVHDSRVASDWTRWHVIRYTVGALPEIARQIVGVLGWLDTGLPYGAYALYGCFTVLLLAGVALSRNRRLIAAAVALVAALAVVPVVVNVISAPTAGLIWQGRYSVPLFLGLGVLGMFGWGEYTDQPGRTRCIVPVRVAACICFAGAEILGFWQMLRRFTVGAHGKIWLTGTLPWQPSSAPMILIAANLAFATALCAVLLLGSRGPDGQAQRASDGSTVGMVNSVANIA</sequence>
<feature type="transmembrane region" description="Helical" evidence="1">
    <location>
        <begin position="174"/>
        <end position="205"/>
    </location>
</feature>
<keyword evidence="1" id="KW-0812">Transmembrane</keyword>
<gene>
    <name evidence="2" type="ORF">UFOPK3376_03098</name>
</gene>
<dbReference type="InterPro" id="IPR018674">
    <property type="entry name" value="DUF2142_membrane"/>
</dbReference>
<accession>A0A6J7FSF4</accession>
<keyword evidence="1" id="KW-0472">Membrane</keyword>
<feature type="transmembrane region" description="Helical" evidence="1">
    <location>
        <begin position="392"/>
        <end position="409"/>
    </location>
</feature>
<feature type="transmembrane region" description="Helical" evidence="1">
    <location>
        <begin position="359"/>
        <end position="380"/>
    </location>
</feature>
<proteinExistence type="predicted"/>
<name>A0A6J7FSF4_9ZZZZ</name>
<keyword evidence="1" id="KW-1133">Transmembrane helix</keyword>
<feature type="transmembrane region" description="Helical" evidence="1">
    <location>
        <begin position="141"/>
        <end position="162"/>
    </location>
</feature>
<evidence type="ECO:0000256" key="1">
    <source>
        <dbReference type="SAM" id="Phobius"/>
    </source>
</evidence>
<feature type="transmembrane region" description="Helical" evidence="1">
    <location>
        <begin position="421"/>
        <end position="441"/>
    </location>
</feature>
<feature type="transmembrane region" description="Helical" evidence="1">
    <location>
        <begin position="333"/>
        <end position="352"/>
    </location>
</feature>
<dbReference type="AlphaFoldDB" id="A0A6J7FSF4"/>